<evidence type="ECO:0000313" key="3">
    <source>
        <dbReference type="Proteomes" id="UP000648182"/>
    </source>
</evidence>
<dbReference type="InterPro" id="IPR019649">
    <property type="entry name" value="DUF2512"/>
</dbReference>
<feature type="transmembrane region" description="Helical" evidence="1">
    <location>
        <begin position="90"/>
        <end position="107"/>
    </location>
</feature>
<dbReference type="Proteomes" id="UP000648182">
    <property type="component" value="Unassembled WGS sequence"/>
</dbReference>
<keyword evidence="3" id="KW-1185">Reference proteome</keyword>
<protein>
    <submittedName>
        <fullName evidence="2">DUF2512 family protein</fullName>
    </submittedName>
</protein>
<accession>A0ABR8VL70</accession>
<organism evidence="2 3">
    <name type="scientific">Bacillus norwichensis</name>
    <dbReference type="NCBI Taxonomy" id="2762217"/>
    <lineage>
        <taxon>Bacteria</taxon>
        <taxon>Bacillati</taxon>
        <taxon>Bacillota</taxon>
        <taxon>Bacilli</taxon>
        <taxon>Bacillales</taxon>
        <taxon>Bacillaceae</taxon>
        <taxon>Bacillus</taxon>
    </lineage>
</organism>
<dbReference type="EMBL" id="JACSPV010000013">
    <property type="protein sequence ID" value="MBD8005336.1"/>
    <property type="molecule type" value="Genomic_DNA"/>
</dbReference>
<evidence type="ECO:0000313" key="2">
    <source>
        <dbReference type="EMBL" id="MBD8005336.1"/>
    </source>
</evidence>
<comment type="caution">
    <text evidence="2">The sequence shown here is derived from an EMBL/GenBank/DDBJ whole genome shotgun (WGS) entry which is preliminary data.</text>
</comment>
<dbReference type="RefSeq" id="WP_191812199.1">
    <property type="nucleotide sequence ID" value="NZ_JACSPV010000013.1"/>
</dbReference>
<name>A0ABR8VL70_9BACI</name>
<keyword evidence="1" id="KW-0472">Membrane</keyword>
<keyword evidence="1" id="KW-0812">Transmembrane</keyword>
<feature type="transmembrane region" description="Helical" evidence="1">
    <location>
        <begin position="35"/>
        <end position="52"/>
    </location>
</feature>
<keyword evidence="1" id="KW-1133">Transmembrane helix</keyword>
<sequence>MDQNINHGQALLRKAIFTLPIVWVILSLFNHVSFVHSTLLGIALALISYFLGDLMLLPRMGNTSATISDFILSLLVIWGGLNLFGYDEALGESLLTAVVLTIAEYFFHLWMERTQFSGPTDVRQS</sequence>
<gene>
    <name evidence="2" type="ORF">H9631_09600</name>
</gene>
<evidence type="ECO:0000256" key="1">
    <source>
        <dbReference type="SAM" id="Phobius"/>
    </source>
</evidence>
<proteinExistence type="predicted"/>
<feature type="transmembrane region" description="Helical" evidence="1">
    <location>
        <begin position="64"/>
        <end position="84"/>
    </location>
</feature>
<dbReference type="Pfam" id="PF10710">
    <property type="entry name" value="DUF2512"/>
    <property type="match status" value="1"/>
</dbReference>
<reference evidence="2 3" key="1">
    <citation type="submission" date="2020-08" db="EMBL/GenBank/DDBJ databases">
        <title>A Genomic Blueprint of the Chicken Gut Microbiome.</title>
        <authorList>
            <person name="Gilroy R."/>
            <person name="Ravi A."/>
            <person name="Getino M."/>
            <person name="Pursley I."/>
            <person name="Horton D.L."/>
            <person name="Alikhan N.-F."/>
            <person name="Baker D."/>
            <person name="Gharbi K."/>
            <person name="Hall N."/>
            <person name="Watson M."/>
            <person name="Adriaenssens E.M."/>
            <person name="Foster-Nyarko E."/>
            <person name="Jarju S."/>
            <person name="Secka A."/>
            <person name="Antonio M."/>
            <person name="Oren A."/>
            <person name="Chaudhuri R."/>
            <person name="La Ragione R.M."/>
            <person name="Hildebrand F."/>
            <person name="Pallen M.J."/>
        </authorList>
    </citation>
    <scope>NUCLEOTIDE SEQUENCE [LARGE SCALE GENOMIC DNA]</scope>
    <source>
        <strain evidence="2 3">Sa1BUA2</strain>
    </source>
</reference>